<organism evidence="2">
    <name type="scientific">Arcella intermedia</name>
    <dbReference type="NCBI Taxonomy" id="1963864"/>
    <lineage>
        <taxon>Eukaryota</taxon>
        <taxon>Amoebozoa</taxon>
        <taxon>Tubulinea</taxon>
        <taxon>Elardia</taxon>
        <taxon>Arcellinida</taxon>
        <taxon>Sphaerothecina</taxon>
        <taxon>Arcellidae</taxon>
        <taxon>Arcella</taxon>
    </lineage>
</organism>
<keyword evidence="1" id="KW-0472">Membrane</keyword>
<accession>A0A6B2LF49</accession>
<keyword evidence="1" id="KW-1133">Transmembrane helix</keyword>
<dbReference type="AlphaFoldDB" id="A0A6B2LF49"/>
<reference evidence="2" key="1">
    <citation type="journal article" date="2020" name="J. Eukaryot. Microbiol.">
        <title>De novo Sequencing, Assembly and Annotation of the Transcriptome for the Free-Living Testate Amoeba Arcella intermedia.</title>
        <authorList>
            <person name="Ribeiro G.M."/>
            <person name="Porfirio-Sousa A.L."/>
            <person name="Maurer-Alcala X.X."/>
            <person name="Katz L.A."/>
            <person name="Lahr D.J.G."/>
        </authorList>
    </citation>
    <scope>NUCLEOTIDE SEQUENCE</scope>
</reference>
<name>A0A6B2LF49_9EUKA</name>
<keyword evidence="1" id="KW-0812">Transmembrane</keyword>
<dbReference type="EMBL" id="GIBP01006626">
    <property type="protein sequence ID" value="NDV35595.1"/>
    <property type="molecule type" value="Transcribed_RNA"/>
</dbReference>
<evidence type="ECO:0000313" key="2">
    <source>
        <dbReference type="EMBL" id="NDV35595.1"/>
    </source>
</evidence>
<sequence length="186" mass="20319">MVGDIAFICNNGNFISLSGSSVSSSNYVLDGNLAVEGELIFENSIELEVTAESAIVVSDTISVPLTSTFHIDFQNISFTEINSIILNKDGSFSIQIIKAASFLGNFSLVTFKNSEKSICNYNLIPSGGLLLRFQTCNDDSSQQSSSAVPFITIAISVTIRLLLVLCYWYWWDNLLHPSTEHNAISS</sequence>
<evidence type="ECO:0000256" key="1">
    <source>
        <dbReference type="SAM" id="Phobius"/>
    </source>
</evidence>
<protein>
    <submittedName>
        <fullName evidence="2">Uncharacterized protein</fullName>
    </submittedName>
</protein>
<proteinExistence type="predicted"/>
<feature type="transmembrane region" description="Helical" evidence="1">
    <location>
        <begin position="147"/>
        <end position="170"/>
    </location>
</feature>